<feature type="region of interest" description="Disordered" evidence="1">
    <location>
        <begin position="20"/>
        <end position="58"/>
    </location>
</feature>
<organism evidence="2 3">
    <name type="scientific">Corynebacterium evansiae</name>
    <dbReference type="NCBI Taxonomy" id="2913499"/>
    <lineage>
        <taxon>Bacteria</taxon>
        <taxon>Bacillati</taxon>
        <taxon>Actinomycetota</taxon>
        <taxon>Actinomycetes</taxon>
        <taxon>Mycobacteriales</taxon>
        <taxon>Corynebacteriaceae</taxon>
        <taxon>Corynebacterium</taxon>
    </lineage>
</organism>
<name>A0A9X3RG57_9CORY</name>
<dbReference type="AlphaFoldDB" id="A0A9X3RG57"/>
<protein>
    <submittedName>
        <fullName evidence="2">Uncharacterized protein</fullName>
    </submittedName>
</protein>
<dbReference type="EMBL" id="JAKMUT010000007">
    <property type="protein sequence ID" value="MCZ9290225.1"/>
    <property type="molecule type" value="Genomic_DNA"/>
</dbReference>
<proteinExistence type="predicted"/>
<evidence type="ECO:0000256" key="1">
    <source>
        <dbReference type="SAM" id="MobiDB-lite"/>
    </source>
</evidence>
<dbReference type="Proteomes" id="UP001146469">
    <property type="component" value="Unassembled WGS sequence"/>
</dbReference>
<evidence type="ECO:0000313" key="3">
    <source>
        <dbReference type="Proteomes" id="UP001146469"/>
    </source>
</evidence>
<sequence length="194" mass="21034">MRRYALAIVTAASLGLVACSSSDEPKSTTAGTITAAESAPENEESTEDEGDAGELNKPLRISTLSDNDVFMTIKEISLGKECRFGVDDPEYSFDQMNDDQQYLQILAEIDVQKLDNPVSGGLVYLDNPKAVDGDGFAKEAELGFDCEQSEGYEDWGEGTEVGDKSRRYGAFIVPKGVTEVRIQGKKFAVEPEGN</sequence>
<keyword evidence="3" id="KW-1185">Reference proteome</keyword>
<dbReference type="RefSeq" id="WP_269944743.1">
    <property type="nucleotide sequence ID" value="NZ_JAKMUT010000007.1"/>
</dbReference>
<comment type="caution">
    <text evidence="2">The sequence shown here is derived from an EMBL/GenBank/DDBJ whole genome shotgun (WGS) entry which is preliminary data.</text>
</comment>
<gene>
    <name evidence="2" type="ORF">L8V00_08430</name>
</gene>
<feature type="compositionally biased region" description="Polar residues" evidence="1">
    <location>
        <begin position="20"/>
        <end position="32"/>
    </location>
</feature>
<dbReference type="PROSITE" id="PS51257">
    <property type="entry name" value="PROKAR_LIPOPROTEIN"/>
    <property type="match status" value="1"/>
</dbReference>
<accession>A0A9X3RG57</accession>
<feature type="compositionally biased region" description="Acidic residues" evidence="1">
    <location>
        <begin position="40"/>
        <end position="52"/>
    </location>
</feature>
<evidence type="ECO:0000313" key="2">
    <source>
        <dbReference type="EMBL" id="MCZ9290225.1"/>
    </source>
</evidence>
<reference evidence="2" key="1">
    <citation type="submission" date="2022-02" db="EMBL/GenBank/DDBJ databases">
        <title>Corynebacterium sp. from urogenital microbiome.</title>
        <authorList>
            <person name="Cappelli E.A."/>
            <person name="Ribeiro T.G."/>
            <person name="Peixe L."/>
        </authorList>
    </citation>
    <scope>NUCLEOTIDE SEQUENCE</scope>
    <source>
        <strain evidence="2">C8Ua_174</strain>
    </source>
</reference>